<comment type="caution">
    <text evidence="2">The sequence shown here is derived from an EMBL/GenBank/DDBJ whole genome shotgun (WGS) entry which is preliminary data.</text>
</comment>
<keyword evidence="3" id="KW-1185">Reference proteome</keyword>
<protein>
    <submittedName>
        <fullName evidence="2">Tellurite resistance TerB family protein</fullName>
    </submittedName>
</protein>
<dbReference type="EMBL" id="JBHUHD010000001">
    <property type="protein sequence ID" value="MFD2139142.1"/>
    <property type="molecule type" value="Genomic_DNA"/>
</dbReference>
<feature type="region of interest" description="Disordered" evidence="1">
    <location>
        <begin position="13"/>
        <end position="109"/>
    </location>
</feature>
<evidence type="ECO:0000256" key="1">
    <source>
        <dbReference type="SAM" id="MobiDB-lite"/>
    </source>
</evidence>
<dbReference type="RefSeq" id="WP_213354542.1">
    <property type="nucleotide sequence ID" value="NZ_JAHBGB010000041.1"/>
</dbReference>
<dbReference type="InterPro" id="IPR007486">
    <property type="entry name" value="YebE"/>
</dbReference>
<organism evidence="2 3">
    <name type="scientific">Ancylobacter oerskovii</name>
    <dbReference type="NCBI Taxonomy" id="459519"/>
    <lineage>
        <taxon>Bacteria</taxon>
        <taxon>Pseudomonadati</taxon>
        <taxon>Pseudomonadota</taxon>
        <taxon>Alphaproteobacteria</taxon>
        <taxon>Hyphomicrobiales</taxon>
        <taxon>Xanthobacteraceae</taxon>
        <taxon>Ancylobacter</taxon>
    </lineage>
</organism>
<evidence type="ECO:0000313" key="2">
    <source>
        <dbReference type="EMBL" id="MFD2139142.1"/>
    </source>
</evidence>
<dbReference type="InterPro" id="IPR029024">
    <property type="entry name" value="TerB-like"/>
</dbReference>
<accession>A0ABW4YSQ5</accession>
<gene>
    <name evidence="2" type="ORF">ACFSNC_01885</name>
</gene>
<dbReference type="Pfam" id="PF04391">
    <property type="entry name" value="DUF533"/>
    <property type="match status" value="1"/>
</dbReference>
<dbReference type="Proteomes" id="UP001597299">
    <property type="component" value="Unassembled WGS sequence"/>
</dbReference>
<sequence>MFDPRSFDAKRLLDQFLSPQQPAGGQVPARTGQPGGGSPLDGILGQLGSLAGSFGGSKPAARSPNGFGGTHPPGARPAGVRDAQPKDTQDAQPREPQPRDAGDLMGRAKDYLGTNGGSLASGAAAGALVSLVLGSKSGRKMAGNAVALGGLALVGTLAYKAYNNYRNGEAPQQTTADVARNPVPTPAQLPPPNSPFNPSQTSDTQLPLTLLRTMIAASLADGHIDDAERVAIAAKLNESGVADLGETERFLSDELANPASVETLARTVTSEEEAAEVYMAALLAIDPDSTSERAFLARLALALQLDPALTPHLESAARAARQG</sequence>
<evidence type="ECO:0000313" key="3">
    <source>
        <dbReference type="Proteomes" id="UP001597299"/>
    </source>
</evidence>
<reference evidence="3" key="1">
    <citation type="journal article" date="2019" name="Int. J. Syst. Evol. Microbiol.">
        <title>The Global Catalogue of Microorganisms (GCM) 10K type strain sequencing project: providing services to taxonomists for standard genome sequencing and annotation.</title>
        <authorList>
            <consortium name="The Broad Institute Genomics Platform"/>
            <consortium name="The Broad Institute Genome Sequencing Center for Infectious Disease"/>
            <person name="Wu L."/>
            <person name="Ma J."/>
        </authorList>
    </citation>
    <scope>NUCLEOTIDE SEQUENCE [LARGE SCALE GENOMIC DNA]</scope>
    <source>
        <strain evidence="3">CCM 7435</strain>
    </source>
</reference>
<name>A0ABW4YSQ5_9HYPH</name>
<feature type="compositionally biased region" description="Basic and acidic residues" evidence="1">
    <location>
        <begin position="83"/>
        <end position="109"/>
    </location>
</feature>
<feature type="compositionally biased region" description="Pro residues" evidence="1">
    <location>
        <begin position="183"/>
        <end position="195"/>
    </location>
</feature>
<feature type="region of interest" description="Disordered" evidence="1">
    <location>
        <begin position="178"/>
        <end position="202"/>
    </location>
</feature>
<dbReference type="SUPFAM" id="SSF158682">
    <property type="entry name" value="TerB-like"/>
    <property type="match status" value="1"/>
</dbReference>
<dbReference type="CDD" id="cd07178">
    <property type="entry name" value="terB_like_YebE"/>
    <property type="match status" value="1"/>
</dbReference>
<proteinExistence type="predicted"/>